<keyword evidence="4 7" id="KW-0418">Kinase</keyword>
<dbReference type="RefSeq" id="WP_013293726.1">
    <property type="nucleotide sequence ID" value="NC_014394.1"/>
</dbReference>
<dbReference type="PROSITE" id="PS50109">
    <property type="entry name" value="HIS_KIN"/>
    <property type="match status" value="1"/>
</dbReference>
<dbReference type="GO" id="GO:0004673">
    <property type="term" value="F:protein histidine kinase activity"/>
    <property type="evidence" value="ECO:0007669"/>
    <property type="project" value="UniProtKB-EC"/>
</dbReference>
<accession>D9SGZ1</accession>
<dbReference type="STRING" id="395494.Galf_1777"/>
<evidence type="ECO:0000256" key="1">
    <source>
        <dbReference type="ARBA" id="ARBA00000085"/>
    </source>
</evidence>
<dbReference type="InterPro" id="IPR003594">
    <property type="entry name" value="HATPase_dom"/>
</dbReference>
<keyword evidence="3" id="KW-0808">Transferase</keyword>
<proteinExistence type="predicted"/>
<dbReference type="GO" id="GO:0000160">
    <property type="term" value="P:phosphorelay signal transduction system"/>
    <property type="evidence" value="ECO:0007669"/>
    <property type="project" value="UniProtKB-KW"/>
</dbReference>
<evidence type="ECO:0000256" key="5">
    <source>
        <dbReference type="ARBA" id="ARBA00023012"/>
    </source>
</evidence>
<evidence type="ECO:0000256" key="4">
    <source>
        <dbReference type="ARBA" id="ARBA00022777"/>
    </source>
</evidence>
<dbReference type="InterPro" id="IPR036890">
    <property type="entry name" value="HATPase_C_sf"/>
</dbReference>
<dbReference type="InterPro" id="IPR004358">
    <property type="entry name" value="Sig_transdc_His_kin-like_C"/>
</dbReference>
<dbReference type="InterPro" id="IPR050736">
    <property type="entry name" value="Sensor_HK_Regulatory"/>
</dbReference>
<dbReference type="SMART" id="SM00387">
    <property type="entry name" value="HATPase_c"/>
    <property type="match status" value="1"/>
</dbReference>
<dbReference type="AlphaFoldDB" id="D9SGZ1"/>
<dbReference type="OrthoDB" id="9122109at2"/>
<dbReference type="KEGG" id="gca:Galf_1777"/>
<comment type="catalytic activity">
    <reaction evidence="1">
        <text>ATP + protein L-histidine = ADP + protein N-phospho-L-histidine.</text>
        <dbReference type="EC" id="2.7.13.3"/>
    </reaction>
</comment>
<dbReference type="HOGENOM" id="CLU_105049_0_0_4"/>
<evidence type="ECO:0000259" key="6">
    <source>
        <dbReference type="PROSITE" id="PS50109"/>
    </source>
</evidence>
<keyword evidence="8" id="KW-1185">Reference proteome</keyword>
<organism evidence="7 8">
    <name type="scientific">Gallionella capsiferriformans (strain ES-2)</name>
    <name type="common">Gallionella ferruginea capsiferriformans (strain ES-2)</name>
    <dbReference type="NCBI Taxonomy" id="395494"/>
    <lineage>
        <taxon>Bacteria</taxon>
        <taxon>Pseudomonadati</taxon>
        <taxon>Pseudomonadota</taxon>
        <taxon>Betaproteobacteria</taxon>
        <taxon>Nitrosomonadales</taxon>
        <taxon>Gallionellaceae</taxon>
        <taxon>Gallionella</taxon>
    </lineage>
</organism>
<sequence>MEKTLSALVVHDIKNALALLEIDLEQLIHRENAPTEGLRAYRRCVDLKSRLISFLTLYKHDQSGLQPLRQEVVLLEFIEDLVRNSQSGMAAESHHGHKITVSIDYEKMKMGSMATAWLDENLVELAMESAINNAIRYTHHRVGVWVEQTPDALILNVQDDGVGVGVVGELVQRNVPDQSSSTGLGLALCKAVAEAHGGGEVRLGNVAGGGALFSMTLRSTS</sequence>
<dbReference type="PANTHER" id="PTHR43711">
    <property type="entry name" value="TWO-COMPONENT HISTIDINE KINASE"/>
    <property type="match status" value="1"/>
</dbReference>
<dbReference type="SUPFAM" id="SSF55874">
    <property type="entry name" value="ATPase domain of HSP90 chaperone/DNA topoisomerase II/histidine kinase"/>
    <property type="match status" value="1"/>
</dbReference>
<feature type="domain" description="Histidine kinase" evidence="6">
    <location>
        <begin position="8"/>
        <end position="221"/>
    </location>
</feature>
<protein>
    <recommendedName>
        <fullName evidence="2">histidine kinase</fullName>
        <ecNumber evidence="2">2.7.13.3</ecNumber>
    </recommendedName>
</protein>
<keyword evidence="5" id="KW-0902">Two-component regulatory system</keyword>
<name>D9SGZ1_GALCS</name>
<dbReference type="eggNOG" id="COG2205">
    <property type="taxonomic scope" value="Bacteria"/>
</dbReference>
<dbReference type="Gene3D" id="3.30.565.10">
    <property type="entry name" value="Histidine kinase-like ATPase, C-terminal domain"/>
    <property type="match status" value="1"/>
</dbReference>
<dbReference type="CDD" id="cd00075">
    <property type="entry name" value="HATPase"/>
    <property type="match status" value="1"/>
</dbReference>
<evidence type="ECO:0000256" key="3">
    <source>
        <dbReference type="ARBA" id="ARBA00022679"/>
    </source>
</evidence>
<evidence type="ECO:0000256" key="2">
    <source>
        <dbReference type="ARBA" id="ARBA00012438"/>
    </source>
</evidence>
<dbReference type="EC" id="2.7.13.3" evidence="2"/>
<evidence type="ECO:0000313" key="7">
    <source>
        <dbReference type="EMBL" id="ADL55788.1"/>
    </source>
</evidence>
<dbReference type="InterPro" id="IPR005467">
    <property type="entry name" value="His_kinase_dom"/>
</dbReference>
<reference evidence="7 8" key="1">
    <citation type="submission" date="2010-08" db="EMBL/GenBank/DDBJ databases">
        <title>Complete sequence of Gallionella capsiferriformans ES-2.</title>
        <authorList>
            <consortium name="US DOE Joint Genome Institute"/>
            <person name="Lucas S."/>
            <person name="Copeland A."/>
            <person name="Lapidus A."/>
            <person name="Cheng J.-F."/>
            <person name="Bruce D."/>
            <person name="Goodwin L."/>
            <person name="Pitluck S."/>
            <person name="Chertkov O."/>
            <person name="Davenport K.W."/>
            <person name="Detter J.C."/>
            <person name="Han C."/>
            <person name="Tapia R."/>
            <person name="Land M."/>
            <person name="Hauser L."/>
            <person name="Chang Y.-J."/>
            <person name="Jeffries C."/>
            <person name="Kyrpides N."/>
            <person name="Ivanova N."/>
            <person name="Mikhailova N."/>
            <person name="Shelobolina E.S."/>
            <person name="Picardal F."/>
            <person name="Roden E."/>
            <person name="Emerson D."/>
            <person name="Woyke T."/>
        </authorList>
    </citation>
    <scope>NUCLEOTIDE SEQUENCE [LARGE SCALE GENOMIC DNA]</scope>
    <source>
        <strain evidence="7 8">ES-2</strain>
    </source>
</reference>
<dbReference type="PRINTS" id="PR00344">
    <property type="entry name" value="BCTRLSENSOR"/>
</dbReference>
<dbReference type="PANTHER" id="PTHR43711:SF1">
    <property type="entry name" value="HISTIDINE KINASE 1"/>
    <property type="match status" value="1"/>
</dbReference>
<dbReference type="EMBL" id="CP002159">
    <property type="protein sequence ID" value="ADL55788.1"/>
    <property type="molecule type" value="Genomic_DNA"/>
</dbReference>
<gene>
    <name evidence="7" type="ordered locus">Galf_1777</name>
</gene>
<evidence type="ECO:0000313" key="8">
    <source>
        <dbReference type="Proteomes" id="UP000001235"/>
    </source>
</evidence>
<dbReference type="Proteomes" id="UP000001235">
    <property type="component" value="Chromosome"/>
</dbReference>
<dbReference type="Pfam" id="PF02518">
    <property type="entry name" value="HATPase_c"/>
    <property type="match status" value="1"/>
</dbReference>